<keyword evidence="17" id="KW-1185">Reference proteome</keyword>
<evidence type="ECO:0000256" key="5">
    <source>
        <dbReference type="ARBA" id="ARBA00022475"/>
    </source>
</evidence>
<name>A0A3N1LHF9_9PROT</name>
<evidence type="ECO:0000256" key="15">
    <source>
        <dbReference type="PIRNR" id="PIRNR004638"/>
    </source>
</evidence>
<keyword evidence="9 14" id="KW-1133">Transmembrane helix</keyword>
<dbReference type="UniPathway" id="UPA00251">
    <property type="reaction ID" value="UER00324"/>
</dbReference>
<evidence type="ECO:0000256" key="13">
    <source>
        <dbReference type="ARBA" id="ARBA00048390"/>
    </source>
</evidence>
<comment type="caution">
    <text evidence="16">The sequence shown here is derived from an EMBL/GenBank/DDBJ whole genome shotgun (WGS) entry which is preliminary data.</text>
</comment>
<dbReference type="HAMAP" id="MF_02239">
    <property type="entry name" value="HemJ"/>
    <property type="match status" value="1"/>
</dbReference>
<evidence type="ECO:0000256" key="7">
    <source>
        <dbReference type="ARBA" id="ARBA00022692"/>
    </source>
</evidence>
<comment type="pathway">
    <text evidence="2 14 15">Porphyrin-containing compound metabolism; protoporphyrin-IX biosynthesis; protoporphyrin-IX from protoporphyrinogen-IX: step 1/1.</text>
</comment>
<dbReference type="PANTHER" id="PTHR40255">
    <property type="entry name" value="UPF0093 MEMBRANE PROTEIN SLR1790"/>
    <property type="match status" value="1"/>
</dbReference>
<dbReference type="Proteomes" id="UP000278222">
    <property type="component" value="Unassembled WGS sequence"/>
</dbReference>
<dbReference type="EMBL" id="RJKX01000014">
    <property type="protein sequence ID" value="ROP90957.1"/>
    <property type="molecule type" value="Genomic_DNA"/>
</dbReference>
<feature type="transmembrane region" description="Helical" evidence="14">
    <location>
        <begin position="14"/>
        <end position="36"/>
    </location>
</feature>
<dbReference type="AlphaFoldDB" id="A0A3N1LHF9"/>
<evidence type="ECO:0000256" key="2">
    <source>
        <dbReference type="ARBA" id="ARBA00005073"/>
    </source>
</evidence>
<proteinExistence type="inferred from homology"/>
<comment type="subunit">
    <text evidence="14">Homodimer.</text>
</comment>
<evidence type="ECO:0000256" key="9">
    <source>
        <dbReference type="ARBA" id="ARBA00022989"/>
    </source>
</evidence>
<keyword evidence="8 14" id="KW-0479">Metal-binding</keyword>
<feature type="transmembrane region" description="Helical" evidence="14">
    <location>
        <begin position="57"/>
        <end position="82"/>
    </location>
</feature>
<dbReference type="PIRSF" id="PIRSF004638">
    <property type="entry name" value="UCP004638"/>
    <property type="match status" value="1"/>
</dbReference>
<evidence type="ECO:0000256" key="12">
    <source>
        <dbReference type="ARBA" id="ARBA00023136"/>
    </source>
</evidence>
<comment type="cofactor">
    <cofactor evidence="14 15">
        <name>heme b</name>
        <dbReference type="ChEBI" id="CHEBI:60344"/>
    </cofactor>
    <text evidence="14 15">Binds 1 heme b (iron(II)-protoporphyrin IX) group per subunit.</text>
</comment>
<evidence type="ECO:0000256" key="14">
    <source>
        <dbReference type="HAMAP-Rule" id="MF_02239"/>
    </source>
</evidence>
<dbReference type="GO" id="GO:0046872">
    <property type="term" value="F:metal ion binding"/>
    <property type="evidence" value="ECO:0007669"/>
    <property type="project" value="UniProtKB-UniRule"/>
</dbReference>
<evidence type="ECO:0000313" key="16">
    <source>
        <dbReference type="EMBL" id="ROP90957.1"/>
    </source>
</evidence>
<dbReference type="OrthoDB" id="9800824at2"/>
<dbReference type="InterPro" id="IPR005265">
    <property type="entry name" value="HemJ-like"/>
</dbReference>
<dbReference type="EC" id="1.3.99.-" evidence="14 15"/>
<keyword evidence="10 14" id="KW-0560">Oxidoreductase</keyword>
<comment type="similarity">
    <text evidence="3 14 15">Belongs to the HemJ family.</text>
</comment>
<organism evidence="16 17">
    <name type="scientific">Stella humosa</name>
    <dbReference type="NCBI Taxonomy" id="94"/>
    <lineage>
        <taxon>Bacteria</taxon>
        <taxon>Pseudomonadati</taxon>
        <taxon>Pseudomonadota</taxon>
        <taxon>Alphaproteobacteria</taxon>
        <taxon>Rhodospirillales</taxon>
        <taxon>Stellaceae</taxon>
        <taxon>Stella</taxon>
    </lineage>
</organism>
<protein>
    <recommendedName>
        <fullName evidence="4 14">Protoporphyrinogen IX oxidase</fullName>
        <shortName evidence="14">PPO</shortName>
        <ecNumber evidence="14 15">1.3.99.-</ecNumber>
    </recommendedName>
</protein>
<dbReference type="GO" id="GO:0005886">
    <property type="term" value="C:plasma membrane"/>
    <property type="evidence" value="ECO:0007669"/>
    <property type="project" value="UniProtKB-SubCell"/>
</dbReference>
<dbReference type="RefSeq" id="WP_123690482.1">
    <property type="nucleotide sequence ID" value="NZ_AP019700.1"/>
</dbReference>
<evidence type="ECO:0000256" key="3">
    <source>
        <dbReference type="ARBA" id="ARBA00006501"/>
    </source>
</evidence>
<feature type="binding site" description="axial binding residue" evidence="14">
    <location>
        <position position="93"/>
    </location>
    <ligand>
        <name>heme</name>
        <dbReference type="ChEBI" id="CHEBI:30413"/>
    </ligand>
    <ligandPart>
        <name>Fe</name>
        <dbReference type="ChEBI" id="CHEBI:18248"/>
    </ligandPart>
</feature>
<sequence length="149" mass="17060">MSAVLAALYPWTKALHIIAVISWMAGLLYLPRLFVYHCAAERGSSSSETFKVMERRLLRAIMNPAMIAAYVFGLSLLLTPGIVDWQSGWIYAKLGLVAVLTWHHHRQASWMKEFAADRNERPARFFRMQNEVPTLLMIVIVIMVVVRPF</sequence>
<dbReference type="NCBIfam" id="TIGR00701">
    <property type="entry name" value="protoporphyrinogen oxidase HemJ"/>
    <property type="match status" value="1"/>
</dbReference>
<dbReference type="PANTHER" id="PTHR40255:SF1">
    <property type="entry name" value="PROTOPORPHYRINOGEN IX OXIDASE"/>
    <property type="match status" value="1"/>
</dbReference>
<keyword evidence="11 14" id="KW-0408">Iron</keyword>
<keyword evidence="7 14" id="KW-0812">Transmembrane</keyword>
<evidence type="ECO:0000256" key="1">
    <source>
        <dbReference type="ARBA" id="ARBA00004651"/>
    </source>
</evidence>
<evidence type="ECO:0000256" key="8">
    <source>
        <dbReference type="ARBA" id="ARBA00022723"/>
    </source>
</evidence>
<comment type="catalytic activity">
    <reaction evidence="13 14 15">
        <text>protoporphyrinogen IX + 3 A = protoporphyrin IX + 3 AH2</text>
        <dbReference type="Rhea" id="RHEA:62000"/>
        <dbReference type="ChEBI" id="CHEBI:13193"/>
        <dbReference type="ChEBI" id="CHEBI:17499"/>
        <dbReference type="ChEBI" id="CHEBI:57306"/>
        <dbReference type="ChEBI" id="CHEBI:57307"/>
    </reaction>
</comment>
<dbReference type="Pfam" id="PF03653">
    <property type="entry name" value="UPF0093"/>
    <property type="match status" value="1"/>
</dbReference>
<keyword evidence="12 14" id="KW-0472">Membrane</keyword>
<comment type="subcellular location">
    <subcellularLocation>
        <location evidence="1 14">Cell membrane</location>
        <topology evidence="1 14">Multi-pass membrane protein</topology>
    </subcellularLocation>
</comment>
<gene>
    <name evidence="16" type="ORF">EDC65_2817</name>
</gene>
<evidence type="ECO:0000256" key="11">
    <source>
        <dbReference type="ARBA" id="ARBA00023004"/>
    </source>
</evidence>
<feature type="transmembrane region" description="Helical" evidence="14">
    <location>
        <begin position="88"/>
        <end position="104"/>
    </location>
</feature>
<reference evidence="16 17" key="1">
    <citation type="submission" date="2018-11" db="EMBL/GenBank/DDBJ databases">
        <title>Genomic Encyclopedia of Type Strains, Phase IV (KMG-IV): sequencing the most valuable type-strain genomes for metagenomic binning, comparative biology and taxonomic classification.</title>
        <authorList>
            <person name="Goeker M."/>
        </authorList>
    </citation>
    <scope>NUCLEOTIDE SEQUENCE [LARGE SCALE GENOMIC DNA]</scope>
    <source>
        <strain evidence="16 17">DSM 5900</strain>
    </source>
</reference>
<feature type="binding site" description="axial binding residue" evidence="14">
    <location>
        <position position="16"/>
    </location>
    <ligand>
        <name>heme</name>
        <dbReference type="ChEBI" id="CHEBI:30413"/>
    </ligand>
    <ligandPart>
        <name>Fe</name>
        <dbReference type="ChEBI" id="CHEBI:18248"/>
    </ligandPart>
</feature>
<accession>A0A3N1LHF9</accession>
<keyword evidence="5 14" id="KW-1003">Cell membrane</keyword>
<evidence type="ECO:0000256" key="6">
    <source>
        <dbReference type="ARBA" id="ARBA00022617"/>
    </source>
</evidence>
<dbReference type="GO" id="GO:0070818">
    <property type="term" value="F:protoporphyrinogen oxidase activity"/>
    <property type="evidence" value="ECO:0007669"/>
    <property type="project" value="UniProtKB-UniRule"/>
</dbReference>
<evidence type="ECO:0000256" key="4">
    <source>
        <dbReference type="ARBA" id="ARBA00017504"/>
    </source>
</evidence>
<keyword evidence="6 14" id="KW-0349">Heme</keyword>
<comment type="function">
    <text evidence="14 15">Catalyzes the oxidation of protoporphyrinogen IX to protoporphyrin IX.</text>
</comment>
<feature type="transmembrane region" description="Helical" evidence="14">
    <location>
        <begin position="125"/>
        <end position="146"/>
    </location>
</feature>
<evidence type="ECO:0000313" key="17">
    <source>
        <dbReference type="Proteomes" id="UP000278222"/>
    </source>
</evidence>
<dbReference type="GO" id="GO:0006782">
    <property type="term" value="P:protoporphyrinogen IX biosynthetic process"/>
    <property type="evidence" value="ECO:0007669"/>
    <property type="project" value="UniProtKB-UniRule"/>
</dbReference>
<evidence type="ECO:0000256" key="10">
    <source>
        <dbReference type="ARBA" id="ARBA00023002"/>
    </source>
</evidence>